<reference evidence="4 5" key="1">
    <citation type="submission" date="2023-03" db="EMBL/GenBank/DDBJ databases">
        <title>YIM 133296 draft genome.</title>
        <authorList>
            <person name="Xiong L."/>
        </authorList>
    </citation>
    <scope>NUCLEOTIDE SEQUENCE [LARGE SCALE GENOMIC DNA]</scope>
    <source>
        <strain evidence="4 5">YIM 133296</strain>
    </source>
</reference>
<evidence type="ECO:0000256" key="1">
    <source>
        <dbReference type="SAM" id="MobiDB-lite"/>
    </source>
</evidence>
<feature type="transmembrane region" description="Helical" evidence="2">
    <location>
        <begin position="268"/>
        <end position="289"/>
    </location>
</feature>
<dbReference type="RefSeq" id="WP_277190861.1">
    <property type="nucleotide sequence ID" value="NZ_JAROAV010000008.1"/>
</dbReference>
<keyword evidence="2" id="KW-0472">Membrane</keyword>
<accession>A0ABT6C2B3</accession>
<proteinExistence type="predicted"/>
<dbReference type="EMBL" id="JAROAV010000008">
    <property type="protein sequence ID" value="MDF8263059.1"/>
    <property type="molecule type" value="Genomic_DNA"/>
</dbReference>
<dbReference type="Pfam" id="PF14258">
    <property type="entry name" value="DUF4350"/>
    <property type="match status" value="1"/>
</dbReference>
<name>A0ABT6C2B3_9MICO</name>
<gene>
    <name evidence="4" type="ORF">P4R38_02215</name>
</gene>
<keyword evidence="5" id="KW-1185">Reference proteome</keyword>
<evidence type="ECO:0000313" key="4">
    <source>
        <dbReference type="EMBL" id="MDF8263059.1"/>
    </source>
</evidence>
<evidence type="ECO:0000313" key="5">
    <source>
        <dbReference type="Proteomes" id="UP001528912"/>
    </source>
</evidence>
<feature type="transmembrane region" description="Helical" evidence="2">
    <location>
        <begin position="27"/>
        <end position="47"/>
    </location>
</feature>
<sequence length="402" mass="42021">MTATLAPASGTAGSEPRPRPRLPRKRALLGVLAALVVAGLATLLLLGTRTTGIPLDPDNPAPAGGQAMARVLDQQGVDVTPVRTRDALQGARIDASTTVVVTRGSLMTTAMWRELLRTAGSADRLVLVAPGSRALTALDAPLSRRSGTGFGGSTPAACDAPVARGLSVGGGDERYDPTSGADVAVCFRPGGGFGAGGDNGGYLAVLPRTADRPEVVLLGSTETIRNADVRDADNAAVGLRTLGHSPRLVWWSVSPSDVDLADAEEPVFPAWLAPVTVVLALAVLVLMLVRGRRLGRLVNEPLPVVVRANETTRSRGRLYRRAGDRDRASAVLRAGTRRRLTRYLGVPRGAGPAALVENAAATTGRDPRALHDLLYGAGPATEDAFVQLANQLSQLEKEVRHR</sequence>
<evidence type="ECO:0000256" key="2">
    <source>
        <dbReference type="SAM" id="Phobius"/>
    </source>
</evidence>
<organism evidence="4 5">
    <name type="scientific">Luteipulveratus flavus</name>
    <dbReference type="NCBI Taxonomy" id="3031728"/>
    <lineage>
        <taxon>Bacteria</taxon>
        <taxon>Bacillati</taxon>
        <taxon>Actinomycetota</taxon>
        <taxon>Actinomycetes</taxon>
        <taxon>Micrococcales</taxon>
        <taxon>Dermacoccaceae</taxon>
        <taxon>Luteipulveratus</taxon>
    </lineage>
</organism>
<comment type="caution">
    <text evidence="4">The sequence shown here is derived from an EMBL/GenBank/DDBJ whole genome shotgun (WGS) entry which is preliminary data.</text>
</comment>
<feature type="domain" description="DUF4350" evidence="3">
    <location>
        <begin position="57"/>
        <end position="241"/>
    </location>
</feature>
<protein>
    <submittedName>
        <fullName evidence="4">DUF4350 domain-containing protein</fullName>
    </submittedName>
</protein>
<evidence type="ECO:0000259" key="3">
    <source>
        <dbReference type="Pfam" id="PF14258"/>
    </source>
</evidence>
<feature type="region of interest" description="Disordered" evidence="1">
    <location>
        <begin position="1"/>
        <end position="22"/>
    </location>
</feature>
<dbReference type="InterPro" id="IPR025646">
    <property type="entry name" value="DUF4350"/>
</dbReference>
<keyword evidence="2" id="KW-1133">Transmembrane helix</keyword>
<dbReference type="Proteomes" id="UP001528912">
    <property type="component" value="Unassembled WGS sequence"/>
</dbReference>
<keyword evidence="2" id="KW-0812">Transmembrane</keyword>